<dbReference type="AlphaFoldDB" id="A0A4Q0Y0R9"/>
<keyword evidence="2" id="KW-1185">Reference proteome</keyword>
<name>A0A4Q0Y0R9_9BACT</name>
<accession>A0A4Q0Y0R9</accession>
<proteinExistence type="predicted"/>
<protein>
    <submittedName>
        <fullName evidence="1">Uncharacterized protein</fullName>
    </submittedName>
</protein>
<dbReference type="EMBL" id="PDKO01000003">
    <property type="protein sequence ID" value="RXJ63636.1"/>
    <property type="molecule type" value="Genomic_DNA"/>
</dbReference>
<organism evidence="1 2">
    <name type="scientific">Halarcobacter anaerophilus</name>
    <dbReference type="NCBI Taxonomy" id="877500"/>
    <lineage>
        <taxon>Bacteria</taxon>
        <taxon>Pseudomonadati</taxon>
        <taxon>Campylobacterota</taxon>
        <taxon>Epsilonproteobacteria</taxon>
        <taxon>Campylobacterales</taxon>
        <taxon>Arcobacteraceae</taxon>
        <taxon>Halarcobacter</taxon>
    </lineage>
</organism>
<dbReference type="RefSeq" id="WP_129081681.1">
    <property type="nucleotide sequence ID" value="NZ_CP041070.1"/>
</dbReference>
<comment type="caution">
    <text evidence="1">The sequence shown here is derived from an EMBL/GenBank/DDBJ whole genome shotgun (WGS) entry which is preliminary data.</text>
</comment>
<dbReference type="Proteomes" id="UP000290191">
    <property type="component" value="Unassembled WGS sequence"/>
</dbReference>
<sequence>MVKYVEFDKVNMEHTVLEFRGGSENVVVTGFTGENVVVNVVSIASDDESKIDELIASQPSEINCREILQDEFRTLVKDSEQIKNINRQIKNTIAKKYDFADEIAMGKRATDDSKRIEYDTFVADALAKGDEIKASIGY</sequence>
<evidence type="ECO:0000313" key="1">
    <source>
        <dbReference type="EMBL" id="RXJ63636.1"/>
    </source>
</evidence>
<evidence type="ECO:0000313" key="2">
    <source>
        <dbReference type="Proteomes" id="UP000290191"/>
    </source>
</evidence>
<reference evidence="1 2" key="1">
    <citation type="submission" date="2017-10" db="EMBL/GenBank/DDBJ databases">
        <title>Genomics of the genus Arcobacter.</title>
        <authorList>
            <person name="Perez-Cataluna A."/>
            <person name="Figueras M.J."/>
        </authorList>
    </citation>
    <scope>NUCLEOTIDE SEQUENCE [LARGE SCALE GENOMIC DNA]</scope>
    <source>
        <strain evidence="1 2">DSM 24636</strain>
    </source>
</reference>
<gene>
    <name evidence="1" type="ORF">CRV06_05430</name>
</gene>